<dbReference type="EMBL" id="QNRK01000002">
    <property type="protein sequence ID" value="RBP17623.1"/>
    <property type="molecule type" value="Genomic_DNA"/>
</dbReference>
<reference evidence="1 2" key="1">
    <citation type="submission" date="2018-06" db="EMBL/GenBank/DDBJ databases">
        <title>Genomic Encyclopedia of Type Strains, Phase IV (KMG-IV): sequencing the most valuable type-strain genomes for metagenomic binning, comparative biology and taxonomic classification.</title>
        <authorList>
            <person name="Goeker M."/>
        </authorList>
    </citation>
    <scope>NUCLEOTIDE SEQUENCE [LARGE SCALE GENOMIC DNA]</scope>
    <source>
        <strain evidence="1 2">DSM 24875</strain>
    </source>
</reference>
<evidence type="ECO:0000313" key="2">
    <source>
        <dbReference type="Proteomes" id="UP000253529"/>
    </source>
</evidence>
<sequence>MRAAAYAKALPVSDPERLVDVDPLHEPRGSIGGSR</sequence>
<dbReference type="AlphaFoldDB" id="A0A366FSH0"/>
<accession>A0A366FSH0</accession>
<gene>
    <name evidence="1" type="ORF">DFR50_102115</name>
</gene>
<dbReference type="Proteomes" id="UP000253529">
    <property type="component" value="Unassembled WGS sequence"/>
</dbReference>
<name>A0A366FSH0_9HYPH</name>
<comment type="caution">
    <text evidence="1">The sequence shown here is derived from an EMBL/GenBank/DDBJ whole genome shotgun (WGS) entry which is preliminary data.</text>
</comment>
<organism evidence="1 2">
    <name type="scientific">Roseiarcus fermentans</name>
    <dbReference type="NCBI Taxonomy" id="1473586"/>
    <lineage>
        <taxon>Bacteria</taxon>
        <taxon>Pseudomonadati</taxon>
        <taxon>Pseudomonadota</taxon>
        <taxon>Alphaproteobacteria</taxon>
        <taxon>Hyphomicrobiales</taxon>
        <taxon>Roseiarcaceae</taxon>
        <taxon>Roseiarcus</taxon>
    </lineage>
</organism>
<evidence type="ECO:0000313" key="1">
    <source>
        <dbReference type="EMBL" id="RBP17623.1"/>
    </source>
</evidence>
<proteinExistence type="predicted"/>
<keyword evidence="2" id="KW-1185">Reference proteome</keyword>
<protein>
    <submittedName>
        <fullName evidence="1">Uncharacterized protein</fullName>
    </submittedName>
</protein>